<comment type="caution">
    <text evidence="1">The sequence shown here is derived from an EMBL/GenBank/DDBJ whole genome shotgun (WGS) entry which is preliminary data.</text>
</comment>
<accession>K9GBE9</accession>
<dbReference type="AlphaFoldDB" id="K9GBE9"/>
<dbReference type="EMBL" id="AKCT01000025">
    <property type="protein sequence ID" value="EKV19260.1"/>
    <property type="molecule type" value="Genomic_DNA"/>
</dbReference>
<proteinExistence type="predicted"/>
<reference evidence="2" key="1">
    <citation type="journal article" date="2012" name="BMC Genomics">
        <title>Genome sequence of the necrotrophic fungus Penicillium digitatum, the main postharvest pathogen of citrus.</title>
        <authorList>
            <person name="Marcet-Houben M."/>
            <person name="Ballester A.-R."/>
            <person name="de la Fuente B."/>
            <person name="Harries E."/>
            <person name="Marcos J.F."/>
            <person name="Gonzalez-Candelas L."/>
            <person name="Gabaldon T."/>
        </authorList>
    </citation>
    <scope>NUCLEOTIDE SEQUENCE [LARGE SCALE GENOMIC DNA]</scope>
    <source>
        <strain evidence="2">PHI26 / CECT 20796</strain>
    </source>
</reference>
<protein>
    <submittedName>
        <fullName evidence="1">Uncharacterized protein</fullName>
    </submittedName>
</protein>
<keyword evidence="2" id="KW-1185">Reference proteome</keyword>
<dbReference type="Proteomes" id="UP000009882">
    <property type="component" value="Unassembled WGS sequence"/>
</dbReference>
<gene>
    <name evidence="1" type="ORF">PDIG_04200</name>
</gene>
<evidence type="ECO:0000313" key="2">
    <source>
        <dbReference type="Proteomes" id="UP000009882"/>
    </source>
</evidence>
<dbReference type="HOGENOM" id="CLU_2942499_0_0_1"/>
<sequence>MSSRPVNQLEQFQHHGCYHRESKPGWAFHGAGYVKLFNSSRGPCKPKLQRHGHQSNQPPG</sequence>
<name>K9GBE9_PEND2</name>
<organism evidence="1 2">
    <name type="scientific">Penicillium digitatum (strain PHI26 / CECT 20796)</name>
    <name type="common">Green mold</name>
    <dbReference type="NCBI Taxonomy" id="1170229"/>
    <lineage>
        <taxon>Eukaryota</taxon>
        <taxon>Fungi</taxon>
        <taxon>Dikarya</taxon>
        <taxon>Ascomycota</taxon>
        <taxon>Pezizomycotina</taxon>
        <taxon>Eurotiomycetes</taxon>
        <taxon>Eurotiomycetidae</taxon>
        <taxon>Eurotiales</taxon>
        <taxon>Aspergillaceae</taxon>
        <taxon>Penicillium</taxon>
    </lineage>
</organism>
<dbReference type="InParanoid" id="K9GBE9"/>
<evidence type="ECO:0000313" key="1">
    <source>
        <dbReference type="EMBL" id="EKV19260.1"/>
    </source>
</evidence>